<reference evidence="2" key="1">
    <citation type="submission" date="2020-05" db="UniProtKB">
        <authorList>
            <consortium name="EnsemblMetazoa"/>
        </authorList>
    </citation>
    <scope>IDENTIFICATION</scope>
    <source>
        <strain evidence="2">USDA</strain>
    </source>
</reference>
<evidence type="ECO:0000256" key="1">
    <source>
        <dbReference type="SAM" id="SignalP"/>
    </source>
</evidence>
<dbReference type="VEuPathDB" id="VectorBase:SCAU002522"/>
<sequence>MFSLAYLLLPALLTLLGPSVCASDGEARILDVANSLETITANKIDELKKVYTKTVQEIKTLEKLRLSLVKELRKLNTHQLANSLCIDGSTDIIQVQTNSSYSFLEGYEFQLVNGILSDALQEALYCKTPTQLVDAVLNLYDEGNSKSFEVLLKAQIQLFHIANDMPAAKRGKDFYGKFAYNLQKLKQMQNFKDLSANLKQDIDDVVNRLPNNLQYLFFHSHFCLMNDKYQEYMYTAMDAKNLDSVSRYIWAWYQRWSIDETGHIKAKIHENHKAKDFGFLAQLWGIKYDVSFYMKPDSKLVAAWELKSEPENFNWNIHFVDDDRVVLSQGDYVVCSTDDKRDSERRQVRGYKSVRYTAESKECQWLLGKCSR</sequence>
<feature type="chain" id="PRO_5009325584" evidence="1">
    <location>
        <begin position="23"/>
        <end position="372"/>
    </location>
</feature>
<proteinExistence type="predicted"/>
<evidence type="ECO:0000313" key="2">
    <source>
        <dbReference type="EnsemblMetazoa" id="SCAU002522-PA"/>
    </source>
</evidence>
<dbReference type="KEGG" id="scac:106086662"/>
<organism evidence="2 3">
    <name type="scientific">Stomoxys calcitrans</name>
    <name type="common">Stable fly</name>
    <name type="synonym">Conops calcitrans</name>
    <dbReference type="NCBI Taxonomy" id="35570"/>
    <lineage>
        <taxon>Eukaryota</taxon>
        <taxon>Metazoa</taxon>
        <taxon>Ecdysozoa</taxon>
        <taxon>Arthropoda</taxon>
        <taxon>Hexapoda</taxon>
        <taxon>Insecta</taxon>
        <taxon>Pterygota</taxon>
        <taxon>Neoptera</taxon>
        <taxon>Endopterygota</taxon>
        <taxon>Diptera</taxon>
        <taxon>Brachycera</taxon>
        <taxon>Muscomorpha</taxon>
        <taxon>Muscoidea</taxon>
        <taxon>Muscidae</taxon>
        <taxon>Stomoxys</taxon>
    </lineage>
</organism>
<gene>
    <name evidence="2" type="primary">106086662</name>
</gene>
<dbReference type="Proteomes" id="UP000095300">
    <property type="component" value="Unassembled WGS sequence"/>
</dbReference>
<feature type="signal peptide" evidence="1">
    <location>
        <begin position="1"/>
        <end position="22"/>
    </location>
</feature>
<dbReference type="AlphaFoldDB" id="A0A1I8NW19"/>
<dbReference type="EnsemblMetazoa" id="SCAU002522-RA">
    <property type="protein sequence ID" value="SCAU002522-PA"/>
    <property type="gene ID" value="SCAU002522"/>
</dbReference>
<protein>
    <submittedName>
        <fullName evidence="2">Uncharacterized protein</fullName>
    </submittedName>
</protein>
<name>A0A1I8NW19_STOCA</name>
<keyword evidence="1" id="KW-0732">Signal</keyword>
<accession>A0A1I8NW19</accession>
<keyword evidence="3" id="KW-1185">Reference proteome</keyword>
<evidence type="ECO:0000313" key="3">
    <source>
        <dbReference type="Proteomes" id="UP000095300"/>
    </source>
</evidence>
<dbReference type="OrthoDB" id="7973909at2759"/>